<dbReference type="EMBL" id="JAYDYW010000004">
    <property type="protein sequence ID" value="MEE1672853.1"/>
    <property type="molecule type" value="Genomic_DNA"/>
</dbReference>
<keyword evidence="2" id="KW-1185">Reference proteome</keyword>
<accession>A0ABU7G0C3</accession>
<dbReference type="Gene3D" id="3.40.50.300">
    <property type="entry name" value="P-loop containing nucleotide triphosphate hydrolases"/>
    <property type="match status" value="1"/>
</dbReference>
<gene>
    <name evidence="1" type="ORF">SNR37_002264</name>
</gene>
<dbReference type="RefSeq" id="WP_329774272.1">
    <property type="nucleotide sequence ID" value="NZ_JAYDYW010000004.1"/>
</dbReference>
<comment type="caution">
    <text evidence="1">The sequence shown here is derived from an EMBL/GenBank/DDBJ whole genome shotgun (WGS) entry which is preliminary data.</text>
</comment>
<proteinExistence type="predicted"/>
<sequence length="853" mass="96537">MSNHLQLSRVAKIATSKSRIQETKHLHIEISNAYESGLKASQIEIHTNKANAFEDAKLALQKKVKLFIDRENQKLSAKKNSFDKALYLYTLAMTSEQEKEAIEKIKFASLLQVPRRMSAEMLADEIRKVLSEDKAKAMIKVCSLFIEHMKNKVRKFHSIDENDPDITVIEQDYSDLGDICENNNRNELHLITGPTGSGKTVNTLLPTFEGACYDDKMPLFINGSRALAAAMLNPDDPRYYKWAHIEATKGVLGVVYKMMLDEAYGDHRKNSNVLIIDEIEDVLDLCTQTIAGDGSLDALKLLNERLDAQIHKTPLVVVSDAMMSQNTFERLKIIAKASGKKIFVHRPKVKPKNTNVTVMTEAQCTSKINEASKKLQNVFVYNDGSQDGKESKFNARYNSLKADNKVQVNAAFMHSILAHELSNPASFADKHQVIFASPTAKCGLSIPNQSYKTSAIYGYGTSAPNDLLQAAHRARCTEEVFLALNIKGNYCSANEDRVLIDMILKDQKEDLSKASFNEMMKDETLKMIAERIAFKNEARKYYEFTTITMFEQNGYKIEYLNEDRISKNSHQKQGSKANEEGAVIEKEERYAGIINAELIAEEVAMQRRADGDINTQQRKFELENYDLRKFYNTEKVDTLLLDFDYSGRGRKQVRNHMMSRGHVYGTSLKDQFNALTVKTFFEMVSTRDDFKFTSEGQGAKIKAWVEAGTLKTGEHTELVKDYFFRVFPNARFGNSTLTTLKDILDTEFGMTLKSCKDQAYKLDAKGNKIENKSGKGYQRYCHRAFTATMHEVIEFFLAAHAGELTVLSFTERTQKDACEVIEVTQTSKTSDEELKEAKAKSDSIEKAIQNLVA</sequence>
<evidence type="ECO:0000313" key="1">
    <source>
        <dbReference type="EMBL" id="MEE1672853.1"/>
    </source>
</evidence>
<dbReference type="InterPro" id="IPR027417">
    <property type="entry name" value="P-loop_NTPase"/>
</dbReference>
<dbReference type="SUPFAM" id="SSF52540">
    <property type="entry name" value="P-loop containing nucleoside triphosphate hydrolases"/>
    <property type="match status" value="1"/>
</dbReference>
<evidence type="ECO:0000313" key="2">
    <source>
        <dbReference type="Proteomes" id="UP001310248"/>
    </source>
</evidence>
<dbReference type="Proteomes" id="UP001310248">
    <property type="component" value="Unassembled WGS sequence"/>
</dbReference>
<organism evidence="1 2">
    <name type="scientific">Agarivorans aestuarii</name>
    <dbReference type="NCBI Taxonomy" id="1563703"/>
    <lineage>
        <taxon>Bacteria</taxon>
        <taxon>Pseudomonadati</taxon>
        <taxon>Pseudomonadota</taxon>
        <taxon>Gammaproteobacteria</taxon>
        <taxon>Alteromonadales</taxon>
        <taxon>Alteromonadaceae</taxon>
        <taxon>Agarivorans</taxon>
    </lineage>
</organism>
<reference evidence="2" key="1">
    <citation type="submission" date="2023-07" db="EMBL/GenBank/DDBJ databases">
        <title>Draft genome sequence of Agarivorans aestuarii strain ZMCS4, a CAZymes producing bacteria isolated from the marine brown algae Clodostephus spongiosus.</title>
        <authorList>
            <person name="Lorente B."/>
            <person name="Cabral C."/>
            <person name="Frias J."/>
            <person name="Faria J."/>
            <person name="Toubarro D."/>
        </authorList>
    </citation>
    <scope>NUCLEOTIDE SEQUENCE [LARGE SCALE GENOMIC DNA]</scope>
    <source>
        <strain evidence="2">ZMCS4</strain>
    </source>
</reference>
<name>A0ABU7G0C3_9ALTE</name>
<protein>
    <recommendedName>
        <fullName evidence="3">AAA+ ATPase domain-containing protein</fullName>
    </recommendedName>
</protein>
<evidence type="ECO:0008006" key="3">
    <source>
        <dbReference type="Google" id="ProtNLM"/>
    </source>
</evidence>